<dbReference type="InterPro" id="IPR033703">
    <property type="entry name" value="Rhv-like"/>
</dbReference>
<evidence type="ECO:0000256" key="16">
    <source>
        <dbReference type="SAM" id="Phobius"/>
    </source>
</evidence>
<evidence type="ECO:0000256" key="14">
    <source>
        <dbReference type="ARBA" id="ARBA00022953"/>
    </source>
</evidence>
<keyword evidence="13" id="KW-0946">Virion</keyword>
<evidence type="ECO:0000256" key="10">
    <source>
        <dbReference type="ARBA" id="ARBA00022806"/>
    </source>
</evidence>
<dbReference type="InterPro" id="IPR009003">
    <property type="entry name" value="Peptidase_S1_PA"/>
</dbReference>
<dbReference type="InterPro" id="IPR001205">
    <property type="entry name" value="RNA-dir_pol_C"/>
</dbReference>
<dbReference type="Gene3D" id="3.30.70.270">
    <property type="match status" value="1"/>
</dbReference>
<dbReference type="GO" id="GO:0008234">
    <property type="term" value="F:cysteine-type peptidase activity"/>
    <property type="evidence" value="ECO:0007669"/>
    <property type="project" value="UniProtKB-KW"/>
</dbReference>
<keyword evidence="6" id="KW-0808">Transferase</keyword>
<evidence type="ECO:0000256" key="8">
    <source>
        <dbReference type="ARBA" id="ARBA00022741"/>
    </source>
</evidence>
<evidence type="ECO:0000256" key="2">
    <source>
        <dbReference type="ARBA" id="ARBA00020107"/>
    </source>
</evidence>
<keyword evidence="9" id="KW-0378">Hydrolase</keyword>
<dbReference type="CDD" id="cd23169">
    <property type="entry name" value="ps-ssRNAv-Picornavirales"/>
    <property type="match status" value="1"/>
</dbReference>
<evidence type="ECO:0000256" key="1">
    <source>
        <dbReference type="ARBA" id="ARBA00004328"/>
    </source>
</evidence>
<evidence type="ECO:0000256" key="4">
    <source>
        <dbReference type="ARBA" id="ARBA00022561"/>
    </source>
</evidence>
<feature type="domain" description="RdRp catalytic" evidence="17">
    <location>
        <begin position="2715"/>
        <end position="2846"/>
    </location>
</feature>
<dbReference type="SUPFAM" id="SSF50494">
    <property type="entry name" value="Trypsin-like serine proteases"/>
    <property type="match status" value="1"/>
</dbReference>
<evidence type="ECO:0000256" key="7">
    <source>
        <dbReference type="ARBA" id="ARBA00022695"/>
    </source>
</evidence>
<feature type="region of interest" description="Disordered" evidence="15">
    <location>
        <begin position="1382"/>
        <end position="1402"/>
    </location>
</feature>
<dbReference type="GO" id="GO:0039694">
    <property type="term" value="P:viral RNA genome replication"/>
    <property type="evidence" value="ECO:0007669"/>
    <property type="project" value="InterPro"/>
</dbReference>
<dbReference type="GO" id="GO:0019028">
    <property type="term" value="C:viral capsid"/>
    <property type="evidence" value="ECO:0007669"/>
    <property type="project" value="UniProtKB-KW"/>
</dbReference>
<keyword evidence="5" id="KW-0645">Protease</keyword>
<evidence type="ECO:0000256" key="9">
    <source>
        <dbReference type="ARBA" id="ARBA00022801"/>
    </source>
</evidence>
<dbReference type="InterPro" id="IPR014872">
    <property type="entry name" value="Dicistrovirus_capsid-polyPr_C"/>
</dbReference>
<dbReference type="InterPro" id="IPR029053">
    <property type="entry name" value="Viral_coat"/>
</dbReference>
<evidence type="ECO:0000256" key="11">
    <source>
        <dbReference type="ARBA" id="ARBA00022807"/>
    </source>
</evidence>
<organism evidence="19">
    <name type="scientific">Brevicoryne brassicae virus - UK</name>
    <dbReference type="NCBI Taxonomy" id="436447"/>
    <lineage>
        <taxon>Viruses</taxon>
        <taxon>Riboviria</taxon>
        <taxon>Orthornavirae</taxon>
        <taxon>Pisuviricota</taxon>
        <taxon>Pisoniviricetes</taxon>
        <taxon>Picornavirales</taxon>
        <taxon>Iflaviridae</taxon>
        <taxon>Iflavirus</taxon>
        <taxon>Iflavirus brebrassicae</taxon>
    </lineage>
</organism>
<dbReference type="InterPro" id="IPR000605">
    <property type="entry name" value="Helicase_SF3_ssDNA/RNA_vir"/>
</dbReference>
<dbReference type="Pfam" id="PF00073">
    <property type="entry name" value="Rhv"/>
    <property type="match status" value="1"/>
</dbReference>
<comment type="subcellular location">
    <subcellularLocation>
        <location evidence="1">Virion</location>
    </subcellularLocation>
</comment>
<feature type="compositionally biased region" description="Polar residues" evidence="15">
    <location>
        <begin position="1382"/>
        <end position="1392"/>
    </location>
</feature>
<name>A0A0G3EUV2_9VIRU</name>
<dbReference type="Pfam" id="PF00910">
    <property type="entry name" value="RNA_helicase"/>
    <property type="match status" value="1"/>
</dbReference>
<keyword evidence="4" id="KW-0167">Capsid protein</keyword>
<keyword evidence="8" id="KW-0547">Nucleotide-binding</keyword>
<proteinExistence type="predicted"/>
<dbReference type="PROSITE" id="PS51218">
    <property type="entry name" value="SF3_HELICASE_2"/>
    <property type="match status" value="1"/>
</dbReference>
<dbReference type="Gene3D" id="2.60.120.20">
    <property type="match status" value="3"/>
</dbReference>
<dbReference type="GO" id="GO:0005198">
    <property type="term" value="F:structural molecule activity"/>
    <property type="evidence" value="ECO:0007669"/>
    <property type="project" value="InterPro"/>
</dbReference>
<protein>
    <recommendedName>
        <fullName evidence="2">Genome polyprotein</fullName>
    </recommendedName>
</protein>
<evidence type="ECO:0000256" key="13">
    <source>
        <dbReference type="ARBA" id="ARBA00022844"/>
    </source>
</evidence>
<dbReference type="EMBL" id="KP777548">
    <property type="protein sequence ID" value="AKJ70949.1"/>
    <property type="molecule type" value="Genomic_RNA"/>
</dbReference>
<dbReference type="GO" id="GO:0006351">
    <property type="term" value="P:DNA-templated transcription"/>
    <property type="evidence" value="ECO:0007669"/>
    <property type="project" value="InterPro"/>
</dbReference>
<dbReference type="InterPro" id="IPR043504">
    <property type="entry name" value="Peptidase_S1_PA_chymotrypsin"/>
</dbReference>
<dbReference type="GO" id="GO:0005524">
    <property type="term" value="F:ATP binding"/>
    <property type="evidence" value="ECO:0007669"/>
    <property type="project" value="UniProtKB-KW"/>
</dbReference>
<reference evidence="19" key="1">
    <citation type="journal article" date="2016" name="Virol. J.">
        <title>Extended phylogenetic analysis of a new Israeli isolate of Brevicoryne brassicae virus (BrBV-IL) suggests taxonomic revision of the genus Iflavirus.</title>
        <authorList>
            <person name="Luria N."/>
            <person name="Reingold V."/>
            <person name="Lachman O."/>
            <person name="Sela N."/>
            <person name="Dombrovsky A."/>
        </authorList>
    </citation>
    <scope>NUCLEOTIDE SEQUENCE</scope>
    <source>
        <strain evidence="19">IL</strain>
    </source>
</reference>
<keyword evidence="12" id="KW-0067">ATP-binding</keyword>
<evidence type="ECO:0000256" key="6">
    <source>
        <dbReference type="ARBA" id="ARBA00022679"/>
    </source>
</evidence>
<dbReference type="SUPFAM" id="SSF88633">
    <property type="entry name" value="Positive stranded ssRNA viruses"/>
    <property type="match status" value="3"/>
</dbReference>
<sequence>MMSAQNKKFVISSSTTASSSRSAGSSEDYSSEIGSTNVGTCYQHVDSLGYQYARCAEKIEKYESRKIDLLKILKDLRAKEAQLNIVPPPTVPKPIPVPKSIVNPRKLDNRLYSEVACIPTSSSEEELVFNYPIARSNKFRINKLQKQYDLNEWRIKKQLKRRSKLNKLMLNQVQYSPVYNYHLNNTNDSVYNPTTVPIPDSYQPFPARPTSSKHQKVRKDRSSINDSIFGLYIPTPTATRDPILSIKLRCIIHSFRNVVSSSYIKFLIFYKYKLLPSYKSTPPPIVCYPQMDAHGEDSNNISPDKKLNTVVSSQRDTSEGVSNKVVYPAWQDLVSSDHYSSYPTSISRWTKYKTIQWLSTGMSNSSISVPPDLLTEFVNTPVFIPFRNNRLWRGDLEFKFVLNSNKFQQGSLQISFIYCASLEQSFNIYRDNVYSASQTNHCILNAGSSNEGILKIPFKYYNPVITTNPKENVDYCKIFIRVLNVLRCTSTTYGACDLTIFVNFDNAYFTGSIDFSLIQNPQMFHLMRALVKTAEFGLNQLDPDANRDNPPDISTPSPVVISNASSWCVGNTAVDQLNHLRLVSTGQTPHPNLEHDELKTNVISRIFGLVKTLDWSFNHQVGHLLFNLEAAPMGALTQYYSSSVTVANRDYLLYNFPPVTILSNLYAYWRGTLELRLDFVATSSHTGSLLIAYIPGIKSNVTLDQARSSNYVGLSLQEQQSYTVRIPYIANSPCWPRKYNKSYKIKIVVEINPPGSLQIIVLNPLIPLDSVHSSIEINCYLRAGVDFELLVPIQPNISTPYNLDYKDAQYNELPLSNADLVEKKTTIYYCCSSPINYPDMITLTSSDPNSNNLIMYESLRDGSYINNKKRITDLNNYVPNVPGIFNFYLSSSLSVTFKYQQKSSTSNFTTSNCKFFVLYNELCSSEGTTTLWVVRDEEAAKRYARSEQSWDDLMKAVINCVGISDTHSDTNAFTYLTKIFVHKHTTNLCSSLSSSYSDITVPNNEERSLSTNFMDMTQNLQSTSHGLNLFGEDFSDLKDYCRRYQYYTNINCRLSSSYIKKQAVAVIPLVPQGLINSVIYPDHSINHIVNRCKDGFIPIISSGYRFFRGGLRFRIVCDSRRNVNLWVQHRPEMLLKYLQPHMTDVDNQSLSDYFNHSYSFNIQNLSLNNVVSLEVPWYSKNMLGGSFFPKVISSDTDINSQNLTSFSLGSLILGLDYDKTETTNPLNLDIYYSLADDFHFNTFQGFPLMLTLEQIPNTYALPQMGIFNKLISDTPTAKKVDMVTEKAEKLIDNISDCFSALPNLIESNFNNVETCFKVVLHDIFYGILHCIVSPCVKTFCLVICSIFTKVGVLAVEGIWKLAKLLKRFYKFFIGAVSEDAQQTDDQPSTSKVLPQADTQDEDPSSICAGIVSIIWAGVNTMLNVTFKSCESLGDCANTLMSGVTKGANHANTMFRFVKNIFSVLEKMYKSVINKIFAKYDKYNRLKVEEETLREWLDLCDNLLSPANSTLAQDDIQWREAVYCAARYGHIYLSKQKAGATPRVDMYIRKVYDKIINLRDSLQKEKLFPSLRMEAYGLWLDGKPGIGKSSMITKLSTDLLNSINYKSDSGLIFNVTPLDKYWSTCDHQPVLTIDDAFAIQTPECIQNQLWAYFSVMSPVPLIPPMAEIKDKKNHYNPEIMITCSNNAFPRLPGIAEPKALYRRRHQLIRVQLKKPECPNYPFGFTVEEVNELKHLEFAVATDVRVEGTYKGAYSYNELIQMLIKDFHKFKERSAAAYEERKRLQFSMLTDSQAKKLPETKKISEYLKEIDTKHQEEIAKQKLDFATVEETVKAIDEIQSHADFSLRWRADTSLLLPGAKTVEENAAVVDEKAAQVSDPESDTGGAVVFEVPDTMTNEQLLAAFDPLTPEELAEFDRSRQDMREMENETNRKIKEVIKKSKLMEFEDKIGQDISRTVPERIQFLCKFSSFASYILRTGTADNAPASNAQNNFLLALRVYNNNVPCKDKINMLGDICSKRCVHYLIKYCTSYRIERKFGLSYPVWEVPIKYDPISQEFVYSKYSNQILNISDFLCSDPNCIVNRPSEWLKLVSQWLSWGLKYAPWCAYSKDCPVVSCAVSKISKFRKFINAIQYAIVSTVKFCLYDVFYNSIHWLGTVFITVGGFLSGLAGILGLVGLFKVPRPQLVSSGDTVTKAGTANVRKIIFGQFNPGPQSSVSNNNLELISSVYNRINRNTVYINYEDKVLNKVSHMKCIIIKERYMIVLRHYIEYLECNATDTSNVNITWADCGSYPFNYKDYKIYWCENSNIGVLRLGNWFSARRSLIPFIAKSDSFLGNAGRECVILDVKLSESYVYNENIKLVDNVTIAPTSYSKMLIMPNAYMYKKNYPGMCGSVLMNEATNTPILGIHVAGANGKGFSEPICRAQFDSLFQHIEKGLVEDVIPTDWRELETRFIPVDQRKLFLSGTHTYLGNIDPNIAKYEAGVSSIVPSTIQGVFPIGTEPGPLTPRDPRVNGEFSPLLTGCEKHCNPTIDFNKEDLAYAESDLSSLIIANCKPIRVSCSALTELQAVNGIPDLEGYQSMTWNTSEGFYLSRLRPKNAHDKRWLFNFDKNGQVVSLHPHLREILDIKMSDRLSGIVPATVHDDCLKDARLPLSKIKIPGKVRVFSISPVDFTIQFRQYFLDFIASYTKARFNCEHAIGINVHGYEWSELAHFFEGKKLITGDYSGFGPSLNSEVVAAAFRIICKWYKQYGCSVEDNHIRMMMSKELINAKHLMRDYLYEVQCGLPSGNPATVIFNSIVNSIYIRCAWLDIMRNSSYKSLLDFRNNIKLITYGDDLIASIDDSVSNSFNNNSLSHFFLKHNIKFTDAAKTGVNVELYIYLETATFLKHAFKPHPIRQGVYLAQLEELSITECANWIRKSPDPKTATYDNCVQGTMLAYGHGPDYYNQYVKKISEAWFEKYEEEFIVRTWSELDHLFLVEGMFIDW</sequence>
<dbReference type="GO" id="GO:0003968">
    <property type="term" value="F:RNA-directed RNA polymerase activity"/>
    <property type="evidence" value="ECO:0007669"/>
    <property type="project" value="UniProtKB-KW"/>
</dbReference>
<dbReference type="Pfam" id="PF08762">
    <property type="entry name" value="CRPV_capsid"/>
    <property type="match status" value="1"/>
</dbReference>
<dbReference type="PROSITE" id="PS50507">
    <property type="entry name" value="RDRP_SSRNA_POS"/>
    <property type="match status" value="1"/>
</dbReference>
<evidence type="ECO:0000259" key="18">
    <source>
        <dbReference type="PROSITE" id="PS51218"/>
    </source>
</evidence>
<evidence type="ECO:0000256" key="12">
    <source>
        <dbReference type="ARBA" id="ARBA00022840"/>
    </source>
</evidence>
<feature type="domain" description="SF3 helicase" evidence="18">
    <location>
        <begin position="1554"/>
        <end position="1723"/>
    </location>
</feature>
<dbReference type="InterPro" id="IPR001676">
    <property type="entry name" value="Picornavirus_capsid"/>
</dbReference>
<dbReference type="SUPFAM" id="SSF56672">
    <property type="entry name" value="DNA/RNA polymerases"/>
    <property type="match status" value="1"/>
</dbReference>
<accession>A0A0G3EUV2</accession>
<keyword evidence="16" id="KW-1133">Transmembrane helix</keyword>
<keyword evidence="11" id="KW-0788">Thiol protease</keyword>
<feature type="transmembrane region" description="Helical" evidence="16">
    <location>
        <begin position="2151"/>
        <end position="2176"/>
    </location>
</feature>
<keyword evidence="16" id="KW-0472">Membrane</keyword>
<evidence type="ECO:0000256" key="3">
    <source>
        <dbReference type="ARBA" id="ARBA00022484"/>
    </source>
</evidence>
<evidence type="ECO:0000256" key="5">
    <source>
        <dbReference type="ARBA" id="ARBA00022670"/>
    </source>
</evidence>
<dbReference type="InterPro" id="IPR043128">
    <property type="entry name" value="Rev_trsase/Diguanyl_cyclase"/>
</dbReference>
<dbReference type="InterPro" id="IPR014759">
    <property type="entry name" value="Helicase_SF3_ssRNA_vir"/>
</dbReference>
<evidence type="ECO:0000313" key="19">
    <source>
        <dbReference type="EMBL" id="AKJ70949.1"/>
    </source>
</evidence>
<keyword evidence="7" id="KW-0548">Nucleotidyltransferase</keyword>
<dbReference type="GO" id="GO:0003723">
    <property type="term" value="F:RNA binding"/>
    <property type="evidence" value="ECO:0007669"/>
    <property type="project" value="InterPro"/>
</dbReference>
<feature type="transmembrane region" description="Helical" evidence="16">
    <location>
        <begin position="2125"/>
        <end position="2145"/>
    </location>
</feature>
<dbReference type="InterPro" id="IPR007094">
    <property type="entry name" value="RNA-dir_pol_PSvirus"/>
</dbReference>
<dbReference type="Pfam" id="PF00680">
    <property type="entry name" value="RdRP_1"/>
    <property type="match status" value="1"/>
</dbReference>
<keyword evidence="10" id="KW-0347">Helicase</keyword>
<evidence type="ECO:0000259" key="17">
    <source>
        <dbReference type="PROSITE" id="PS50507"/>
    </source>
</evidence>
<dbReference type="GO" id="GO:0003724">
    <property type="term" value="F:RNA helicase activity"/>
    <property type="evidence" value="ECO:0007669"/>
    <property type="project" value="InterPro"/>
</dbReference>
<keyword evidence="14" id="KW-0693">Viral RNA replication</keyword>
<keyword evidence="3" id="KW-0696">RNA-directed RNA polymerase</keyword>
<feature type="region of interest" description="Disordered" evidence="15">
    <location>
        <begin position="13"/>
        <end position="33"/>
    </location>
</feature>
<dbReference type="InterPro" id="IPR043502">
    <property type="entry name" value="DNA/RNA_pol_sf"/>
</dbReference>
<dbReference type="Gene3D" id="2.40.10.10">
    <property type="entry name" value="Trypsin-like serine proteases"/>
    <property type="match status" value="1"/>
</dbReference>
<feature type="compositionally biased region" description="Low complexity" evidence="15">
    <location>
        <begin position="13"/>
        <end position="32"/>
    </location>
</feature>
<evidence type="ECO:0000256" key="15">
    <source>
        <dbReference type="SAM" id="MobiDB-lite"/>
    </source>
</evidence>
<keyword evidence="16" id="KW-0812">Transmembrane</keyword>
<dbReference type="CDD" id="cd00205">
    <property type="entry name" value="rhv_like"/>
    <property type="match status" value="2"/>
</dbReference>
<dbReference type="GO" id="GO:0006508">
    <property type="term" value="P:proteolysis"/>
    <property type="evidence" value="ECO:0007669"/>
    <property type="project" value="UniProtKB-KW"/>
</dbReference>